<name>A0A6A5RFY3_9PLEO</name>
<accession>A0A6A5RFY3</accession>
<reference evidence="2" key="1">
    <citation type="journal article" date="2020" name="Stud. Mycol.">
        <title>101 Dothideomycetes genomes: a test case for predicting lifestyles and emergence of pathogens.</title>
        <authorList>
            <person name="Haridas S."/>
            <person name="Albert R."/>
            <person name="Binder M."/>
            <person name="Bloem J."/>
            <person name="Labutti K."/>
            <person name="Salamov A."/>
            <person name="Andreopoulos B."/>
            <person name="Baker S."/>
            <person name="Barry K."/>
            <person name="Bills G."/>
            <person name="Bluhm B."/>
            <person name="Cannon C."/>
            <person name="Castanera R."/>
            <person name="Culley D."/>
            <person name="Daum C."/>
            <person name="Ezra D."/>
            <person name="Gonzalez J."/>
            <person name="Henrissat B."/>
            <person name="Kuo A."/>
            <person name="Liang C."/>
            <person name="Lipzen A."/>
            <person name="Lutzoni F."/>
            <person name="Magnuson J."/>
            <person name="Mondo S."/>
            <person name="Nolan M."/>
            <person name="Ohm R."/>
            <person name="Pangilinan J."/>
            <person name="Park H.-J."/>
            <person name="Ramirez L."/>
            <person name="Alfaro M."/>
            <person name="Sun H."/>
            <person name="Tritt A."/>
            <person name="Yoshinaga Y."/>
            <person name="Zwiers L.-H."/>
            <person name="Turgeon B."/>
            <person name="Goodwin S."/>
            <person name="Spatafora J."/>
            <person name="Crous P."/>
            <person name="Grigoriev I."/>
        </authorList>
    </citation>
    <scope>NUCLEOTIDE SEQUENCE</scope>
    <source>
        <strain evidence="2">CBS 183.55</strain>
    </source>
</reference>
<dbReference type="AlphaFoldDB" id="A0A6A5RFY3"/>
<dbReference type="Proteomes" id="UP000800082">
    <property type="component" value="Unassembled WGS sequence"/>
</dbReference>
<protein>
    <submittedName>
        <fullName evidence="2">Uncharacterized protein</fullName>
    </submittedName>
</protein>
<dbReference type="RefSeq" id="XP_033446641.1">
    <property type="nucleotide sequence ID" value="XM_033588264.1"/>
</dbReference>
<evidence type="ECO:0000256" key="1">
    <source>
        <dbReference type="SAM" id="MobiDB-lite"/>
    </source>
</evidence>
<feature type="region of interest" description="Disordered" evidence="1">
    <location>
        <begin position="1"/>
        <end position="27"/>
    </location>
</feature>
<sequence>MQGSGRHCDWVAPGGRRRFGQARPRHMPGTRGGFLAIHSFDSLCTRTFYTVPSPPMIAATMTALVAGLPARPRPAQSDTLTPV</sequence>
<feature type="compositionally biased region" description="Basic residues" evidence="1">
    <location>
        <begin position="15"/>
        <end position="27"/>
    </location>
</feature>
<dbReference type="EMBL" id="ML978977">
    <property type="protein sequence ID" value="KAF1926389.1"/>
    <property type="molecule type" value="Genomic_DNA"/>
</dbReference>
<gene>
    <name evidence="2" type="ORF">M421DRAFT_215518</name>
</gene>
<evidence type="ECO:0000313" key="3">
    <source>
        <dbReference type="Proteomes" id="UP000800082"/>
    </source>
</evidence>
<dbReference type="GeneID" id="54345911"/>
<evidence type="ECO:0000313" key="2">
    <source>
        <dbReference type="EMBL" id="KAF1926389.1"/>
    </source>
</evidence>
<keyword evidence="3" id="KW-1185">Reference proteome</keyword>
<proteinExistence type="predicted"/>
<organism evidence="2 3">
    <name type="scientific">Didymella exigua CBS 183.55</name>
    <dbReference type="NCBI Taxonomy" id="1150837"/>
    <lineage>
        <taxon>Eukaryota</taxon>
        <taxon>Fungi</taxon>
        <taxon>Dikarya</taxon>
        <taxon>Ascomycota</taxon>
        <taxon>Pezizomycotina</taxon>
        <taxon>Dothideomycetes</taxon>
        <taxon>Pleosporomycetidae</taxon>
        <taxon>Pleosporales</taxon>
        <taxon>Pleosporineae</taxon>
        <taxon>Didymellaceae</taxon>
        <taxon>Didymella</taxon>
    </lineage>
</organism>